<dbReference type="Proteomes" id="UP000295511">
    <property type="component" value="Unassembled WGS sequence"/>
</dbReference>
<keyword evidence="3" id="KW-1185">Reference proteome</keyword>
<evidence type="ECO:0000313" key="3">
    <source>
        <dbReference type="Proteomes" id="UP000295511"/>
    </source>
</evidence>
<gene>
    <name evidence="2" type="ORF">E1809_05375</name>
</gene>
<evidence type="ECO:0000259" key="1">
    <source>
        <dbReference type="Pfam" id="PF19834"/>
    </source>
</evidence>
<comment type="caution">
    <text evidence="2">The sequence shown here is derived from an EMBL/GenBank/DDBJ whole genome shotgun (WGS) entry which is preliminary data.</text>
</comment>
<name>A0A4R5KT05_9MICC</name>
<dbReference type="InterPro" id="IPR045632">
    <property type="entry name" value="DUF6314"/>
</dbReference>
<accession>A0A4R5KT05</accession>
<sequence>MKDQSRESLPAPDLRAYLLGEWSIHRSLWDRAAGTRGTFTGVVRYSETPDGGLLLREDGTMSWPTHTGPAFREYLLRPSDSPAALDVYFPDGRPFHRMSFVEHANEDTHWCAPDDYKVNYSWAGPDEFSYAWDVRGPAKDLLLESRLRRMQ</sequence>
<dbReference type="EMBL" id="SMRU01000005">
    <property type="protein sequence ID" value="TDF99013.1"/>
    <property type="molecule type" value="Genomic_DNA"/>
</dbReference>
<feature type="domain" description="DUF6314" evidence="1">
    <location>
        <begin position="18"/>
        <end position="149"/>
    </location>
</feature>
<dbReference type="AlphaFoldDB" id="A0A4R5KT05"/>
<protein>
    <recommendedName>
        <fullName evidence="1">DUF6314 domain-containing protein</fullName>
    </recommendedName>
</protein>
<organism evidence="2 3">
    <name type="scientific">Arthrobacter terricola</name>
    <dbReference type="NCBI Taxonomy" id="2547396"/>
    <lineage>
        <taxon>Bacteria</taxon>
        <taxon>Bacillati</taxon>
        <taxon>Actinomycetota</taxon>
        <taxon>Actinomycetes</taxon>
        <taxon>Micrococcales</taxon>
        <taxon>Micrococcaceae</taxon>
        <taxon>Arthrobacter</taxon>
    </lineage>
</organism>
<dbReference type="Pfam" id="PF19834">
    <property type="entry name" value="DUF6314"/>
    <property type="match status" value="1"/>
</dbReference>
<evidence type="ECO:0000313" key="2">
    <source>
        <dbReference type="EMBL" id="TDF99013.1"/>
    </source>
</evidence>
<dbReference type="RefSeq" id="WP_133203198.1">
    <property type="nucleotide sequence ID" value="NZ_SMRU01000005.1"/>
</dbReference>
<proteinExistence type="predicted"/>
<reference evidence="2 3" key="1">
    <citation type="submission" date="2019-03" db="EMBL/GenBank/DDBJ databases">
        <title>Whole genome sequence of Arthrobacter sp JH1-1.</title>
        <authorList>
            <person name="Trinh H.N."/>
        </authorList>
    </citation>
    <scope>NUCLEOTIDE SEQUENCE [LARGE SCALE GENOMIC DNA]</scope>
    <source>
        <strain evidence="2 3">JH1-1</strain>
    </source>
</reference>
<dbReference type="OrthoDB" id="3296280at2"/>